<dbReference type="RefSeq" id="WP_216441066.1">
    <property type="nucleotide sequence ID" value="NZ_JAHLQF010000006.1"/>
</dbReference>
<organism evidence="1 2">
    <name type="scientific">Clostridium mobile</name>
    <dbReference type="NCBI Taxonomy" id="2841512"/>
    <lineage>
        <taxon>Bacteria</taxon>
        <taxon>Bacillati</taxon>
        <taxon>Bacillota</taxon>
        <taxon>Clostridia</taxon>
        <taxon>Eubacteriales</taxon>
        <taxon>Clostridiaceae</taxon>
        <taxon>Clostridium</taxon>
    </lineage>
</organism>
<reference evidence="1 2" key="1">
    <citation type="submission" date="2021-06" db="EMBL/GenBank/DDBJ databases">
        <authorList>
            <person name="Sun Q."/>
            <person name="Li D."/>
        </authorList>
    </citation>
    <scope>NUCLEOTIDE SEQUENCE [LARGE SCALE GENOMIC DNA]</scope>
    <source>
        <strain evidence="1 2">MSJ-11</strain>
    </source>
</reference>
<name>A0ABS6EMK0_9CLOT</name>
<keyword evidence="2" id="KW-1185">Reference proteome</keyword>
<protein>
    <submittedName>
        <fullName evidence="1">Uncharacterized protein</fullName>
    </submittedName>
</protein>
<evidence type="ECO:0000313" key="2">
    <source>
        <dbReference type="Proteomes" id="UP000726170"/>
    </source>
</evidence>
<comment type="caution">
    <text evidence="1">The sequence shown here is derived from an EMBL/GenBank/DDBJ whole genome shotgun (WGS) entry which is preliminary data.</text>
</comment>
<sequence length="160" mass="17991">MGLFFRKKKDVTGELGKFDLRHLIGLEIPEKMYCTVTVYNDKLVIESGDKEYSLKIDKIYSIDFDMDIDIEKYTKSSMTKGVIGAATFGVSGAIIGSAPKTKEKRKVTCKAIISYENSSEDTAYIIFEDFEANAIKGAAKLVDTLRPLIKKQEEKQKVEL</sequence>
<proteinExistence type="predicted"/>
<dbReference type="Proteomes" id="UP000726170">
    <property type="component" value="Unassembled WGS sequence"/>
</dbReference>
<accession>A0ABS6EMK0</accession>
<dbReference type="EMBL" id="JAHLQF010000006">
    <property type="protein sequence ID" value="MBU5486467.1"/>
    <property type="molecule type" value="Genomic_DNA"/>
</dbReference>
<evidence type="ECO:0000313" key="1">
    <source>
        <dbReference type="EMBL" id="MBU5486467.1"/>
    </source>
</evidence>
<gene>
    <name evidence="1" type="ORF">KQI86_19380</name>
</gene>